<name>A0A2K9NHL3_9PROT</name>
<dbReference type="PRINTS" id="PR00133">
    <property type="entry name" value="GLHYDRLASE3"/>
</dbReference>
<dbReference type="InterPro" id="IPR017853">
    <property type="entry name" value="GH"/>
</dbReference>
<dbReference type="Proteomes" id="UP000234752">
    <property type="component" value="Chromosome eg_2"/>
</dbReference>
<evidence type="ECO:0000256" key="6">
    <source>
        <dbReference type="ARBA" id="ARBA00023295"/>
    </source>
</evidence>
<keyword evidence="5" id="KW-0378">Hydrolase</keyword>
<dbReference type="Gene3D" id="3.40.50.1700">
    <property type="entry name" value="Glycoside hydrolase family 3 C-terminal domain"/>
    <property type="match status" value="1"/>
</dbReference>
<evidence type="ECO:0000256" key="5">
    <source>
        <dbReference type="ARBA" id="ARBA00022801"/>
    </source>
</evidence>
<evidence type="ECO:0000256" key="1">
    <source>
        <dbReference type="ARBA" id="ARBA00000448"/>
    </source>
</evidence>
<dbReference type="GO" id="GO:0009251">
    <property type="term" value="P:glucan catabolic process"/>
    <property type="evidence" value="ECO:0007669"/>
    <property type="project" value="TreeGrafter"/>
</dbReference>
<accession>A0A2K9NHL3</accession>
<dbReference type="OrthoDB" id="9781691at2"/>
<dbReference type="InterPro" id="IPR036962">
    <property type="entry name" value="Glyco_hydro_3_N_sf"/>
</dbReference>
<dbReference type="PANTHER" id="PTHR30620:SF16">
    <property type="entry name" value="LYSOSOMAL BETA GLUCOSIDASE"/>
    <property type="match status" value="1"/>
</dbReference>
<evidence type="ECO:0000256" key="2">
    <source>
        <dbReference type="ARBA" id="ARBA00005336"/>
    </source>
</evidence>
<keyword evidence="4" id="KW-0732">Signal</keyword>
<dbReference type="PANTHER" id="PTHR30620">
    <property type="entry name" value="PERIPLASMIC BETA-GLUCOSIDASE-RELATED"/>
    <property type="match status" value="1"/>
</dbReference>
<sequence length="650" mass="70328">MKKHLSLSFAAILAIAAAAHAGTPAQPTLGYRTTPVIRVDGLSFKDLNRNGRLDLYEDWRQTPGARAADLTGRMDPAEKAGLLMHGNPPGLDGGLRNPWDMAAIAPQIRDRHIRFYINRVSVAPRAMASMANAAQKLAEESPLGIPLVISSDPRNHFQATFGLTVSAGRSTQWPEPPGMAATGDPDLVREFGRIAAREYRAMGISMALSPMADLASEPRWPRTNGTFGDDPVKVERFVQAYVEGFQGAADGLAPGGVATVVKHWAGYGAQPDGYDAHNPYGRDIVFPGGWFDRHVAPFKGAFRARTTGVMPTYGKLPVDVTINGRPAEPVAAGFSRQMLTELLRDTYRFVGFVLTDWKITDDCLTPCLQGTLKHDEVGMPWGVEDLSKPERFAKALDAGVDQFGGVMDPDILVRLVESGRITPGRLDVSVRRMLVVMFQLGLFENPYVDADAAETIVGNPADREKAMEAQRRSLVLLEAAPGTLPLDPKAKPRVWLWKMDAASVAARGFTVVNTPEQADIALLRVATPFSTRPAYFFGSRHHEGSLAFATDNPDRLAVERAAAAGLPVIVSTYLDRPAILGPIKDKASVLIGDFGASDAALLDLLTGKARFQGRLPFELPSSMQAVEKQLPDVSADSEKPLYPSGFGRDG</sequence>
<organism evidence="9 10">
    <name type="scientific">Niveispirillum cyanobacteriorum</name>
    <dbReference type="NCBI Taxonomy" id="1612173"/>
    <lineage>
        <taxon>Bacteria</taxon>
        <taxon>Pseudomonadati</taxon>
        <taxon>Pseudomonadota</taxon>
        <taxon>Alphaproteobacteria</taxon>
        <taxon>Rhodospirillales</taxon>
        <taxon>Azospirillaceae</taxon>
        <taxon>Niveispirillum</taxon>
    </lineage>
</organism>
<dbReference type="KEGG" id="ncb:C0V82_19770"/>
<evidence type="ECO:0000256" key="3">
    <source>
        <dbReference type="ARBA" id="ARBA00012744"/>
    </source>
</evidence>
<dbReference type="RefSeq" id="WP_102114110.1">
    <property type="nucleotide sequence ID" value="NZ_BMGN01000007.1"/>
</dbReference>
<proteinExistence type="inferred from homology"/>
<dbReference type="EC" id="3.2.1.21" evidence="3"/>
<keyword evidence="10" id="KW-1185">Reference proteome</keyword>
<dbReference type="InterPro" id="IPR051915">
    <property type="entry name" value="Cellulose_Degrad_GH3"/>
</dbReference>
<gene>
    <name evidence="9" type="ORF">C0V82_19770</name>
</gene>
<dbReference type="EMBL" id="CP025612">
    <property type="protein sequence ID" value="AUN32577.1"/>
    <property type="molecule type" value="Genomic_DNA"/>
</dbReference>
<dbReference type="Gene3D" id="3.20.20.300">
    <property type="entry name" value="Glycoside hydrolase, family 3, N-terminal domain"/>
    <property type="match status" value="1"/>
</dbReference>
<dbReference type="AlphaFoldDB" id="A0A2K9NHL3"/>
<protein>
    <recommendedName>
        <fullName evidence="3">beta-glucosidase</fullName>
        <ecNumber evidence="3">3.2.1.21</ecNumber>
    </recommendedName>
</protein>
<dbReference type="SUPFAM" id="SSF51445">
    <property type="entry name" value="(Trans)glycosidases"/>
    <property type="match status" value="1"/>
</dbReference>
<evidence type="ECO:0000313" key="10">
    <source>
        <dbReference type="Proteomes" id="UP000234752"/>
    </source>
</evidence>
<comment type="similarity">
    <text evidence="2">Belongs to the glycosyl hydrolase 3 family.</text>
</comment>
<dbReference type="GO" id="GO:0008422">
    <property type="term" value="F:beta-glucosidase activity"/>
    <property type="evidence" value="ECO:0007669"/>
    <property type="project" value="UniProtKB-EC"/>
</dbReference>
<feature type="domain" description="Glycoside hydrolase family 3 N-terminal" evidence="7">
    <location>
        <begin position="126"/>
        <end position="434"/>
    </location>
</feature>
<evidence type="ECO:0000259" key="8">
    <source>
        <dbReference type="Pfam" id="PF01915"/>
    </source>
</evidence>
<dbReference type="Pfam" id="PF01915">
    <property type="entry name" value="Glyco_hydro_3_C"/>
    <property type="match status" value="1"/>
</dbReference>
<evidence type="ECO:0000313" key="9">
    <source>
        <dbReference type="EMBL" id="AUN32577.1"/>
    </source>
</evidence>
<dbReference type="SUPFAM" id="SSF52279">
    <property type="entry name" value="Beta-D-glucan exohydrolase, C-terminal domain"/>
    <property type="match status" value="1"/>
</dbReference>
<evidence type="ECO:0000256" key="4">
    <source>
        <dbReference type="ARBA" id="ARBA00022729"/>
    </source>
</evidence>
<dbReference type="InterPro" id="IPR036881">
    <property type="entry name" value="Glyco_hydro_3_C_sf"/>
</dbReference>
<reference evidence="9 10" key="1">
    <citation type="submission" date="2017-12" db="EMBL/GenBank/DDBJ databases">
        <title>Genomes of bacteria within cyanobacterial aggregates.</title>
        <authorList>
            <person name="Cai H."/>
        </authorList>
    </citation>
    <scope>NUCLEOTIDE SEQUENCE [LARGE SCALE GENOMIC DNA]</scope>
    <source>
        <strain evidence="9 10">TH16</strain>
    </source>
</reference>
<evidence type="ECO:0000259" key="7">
    <source>
        <dbReference type="Pfam" id="PF00933"/>
    </source>
</evidence>
<dbReference type="InterPro" id="IPR001764">
    <property type="entry name" value="Glyco_hydro_3_N"/>
</dbReference>
<dbReference type="InterPro" id="IPR002772">
    <property type="entry name" value="Glyco_hydro_3_C"/>
</dbReference>
<comment type="catalytic activity">
    <reaction evidence="1">
        <text>Hydrolysis of terminal, non-reducing beta-D-glucosyl residues with release of beta-D-glucose.</text>
        <dbReference type="EC" id="3.2.1.21"/>
    </reaction>
</comment>
<dbReference type="Pfam" id="PF00933">
    <property type="entry name" value="Glyco_hydro_3"/>
    <property type="match status" value="1"/>
</dbReference>
<keyword evidence="6" id="KW-0326">Glycosidase</keyword>
<feature type="domain" description="Glycoside hydrolase family 3 C-terminal" evidence="8">
    <location>
        <begin position="513"/>
        <end position="647"/>
    </location>
</feature>